<sequence length="108" mass="12307">MDQDFYYSSAADQLIEDINNMIVQYQQEVEKEKMIAEKESILGGFLSRASYGDLTFDMFGLCEEDSSCPISKHEVKAGDLQKKIALLKSLKDDIEREKSYKGTMYAAE</sequence>
<protein>
    <submittedName>
        <fullName evidence="1">Uncharacterized protein</fullName>
    </submittedName>
</protein>
<dbReference type="AlphaFoldDB" id="A0A1D3TP92"/>
<evidence type="ECO:0000313" key="1">
    <source>
        <dbReference type="EMBL" id="SCP95226.1"/>
    </source>
</evidence>
<accession>A0A1D3TP92</accession>
<reference evidence="1 2" key="1">
    <citation type="submission" date="2016-09" db="EMBL/GenBank/DDBJ databases">
        <authorList>
            <person name="Capua I."/>
            <person name="De Benedictis P."/>
            <person name="Joannis T."/>
            <person name="Lombin L.H."/>
            <person name="Cattoli G."/>
        </authorList>
    </citation>
    <scope>NUCLEOTIDE SEQUENCE [LARGE SCALE GENOMIC DNA]</scope>
    <source>
        <strain evidence="1 2">GluBS11</strain>
    </source>
</reference>
<evidence type="ECO:0000313" key="2">
    <source>
        <dbReference type="Proteomes" id="UP000199315"/>
    </source>
</evidence>
<keyword evidence="2" id="KW-1185">Reference proteome</keyword>
<dbReference type="Proteomes" id="UP000199315">
    <property type="component" value="Unassembled WGS sequence"/>
</dbReference>
<organism evidence="1 2">
    <name type="scientific">Anaerobium acetethylicum</name>
    <dbReference type="NCBI Taxonomy" id="1619234"/>
    <lineage>
        <taxon>Bacteria</taxon>
        <taxon>Bacillati</taxon>
        <taxon>Bacillota</taxon>
        <taxon>Clostridia</taxon>
        <taxon>Lachnospirales</taxon>
        <taxon>Lachnospiraceae</taxon>
        <taxon>Anaerobium</taxon>
    </lineage>
</organism>
<dbReference type="RefSeq" id="WP_091229296.1">
    <property type="nucleotide sequence ID" value="NZ_FMKA01000001.1"/>
</dbReference>
<proteinExistence type="predicted"/>
<gene>
    <name evidence="1" type="ORF">SAMN05421730_1001407</name>
</gene>
<name>A0A1D3TP92_9FIRM</name>
<dbReference type="EMBL" id="FMKA01000001">
    <property type="protein sequence ID" value="SCP95226.1"/>
    <property type="molecule type" value="Genomic_DNA"/>
</dbReference>